<evidence type="ECO:0000313" key="1">
    <source>
        <dbReference type="EMBL" id="SFK56898.1"/>
    </source>
</evidence>
<dbReference type="InParanoid" id="A0A1I4AK93"/>
<evidence type="ECO:0008006" key="3">
    <source>
        <dbReference type="Google" id="ProtNLM"/>
    </source>
</evidence>
<evidence type="ECO:0000313" key="2">
    <source>
        <dbReference type="Proteomes" id="UP000199152"/>
    </source>
</evidence>
<gene>
    <name evidence="1" type="ORF">SAMN04488085_102280</name>
</gene>
<name>A0A1I4AK93_9ACTN</name>
<dbReference type="InterPro" id="IPR029058">
    <property type="entry name" value="AB_hydrolase_fold"/>
</dbReference>
<dbReference type="EMBL" id="FOSW01000002">
    <property type="protein sequence ID" value="SFK56898.1"/>
    <property type="molecule type" value="Genomic_DNA"/>
</dbReference>
<dbReference type="STRING" id="504800.SAMN04488085_102280"/>
<dbReference type="SUPFAM" id="SSF53474">
    <property type="entry name" value="alpha/beta-Hydrolases"/>
    <property type="match status" value="1"/>
</dbReference>
<proteinExistence type="predicted"/>
<protein>
    <recommendedName>
        <fullName evidence="3">Alpha/beta hydrolase family protein</fullName>
    </recommendedName>
</protein>
<reference evidence="1 2" key="1">
    <citation type="submission" date="2016-10" db="EMBL/GenBank/DDBJ databases">
        <authorList>
            <person name="de Groot N.N."/>
        </authorList>
    </citation>
    <scope>NUCLEOTIDE SEQUENCE [LARGE SCALE GENOMIC DNA]</scope>
    <source>
        <strain evidence="1 2">DSM 45317</strain>
    </source>
</reference>
<sequence length="271" mass="29605">MARRQDDGLRGDGPTLPLYLTEPARGAVDFGLFLAAWPLIPALPQGDGHPVLVLPGLLADDASTRVLRAVLRQLGYRVHGWRLGRNIGPTAECVTGMRDRIDDLSDRYGHPISLVGWSLGGIFARDLARQTPDSVRQVITLGSPFRLVRPSQSRAVRVFERYTHLHVGNLELPLQSEAVPLTVPASSIYSHQDGIVAWQACLDRPGPRTENIAVRASHLGMGHNPAVLYAVADRLAQPEGCWQPFRPPVFLRPAFPRPDVPPTAQRAATAA</sequence>
<dbReference type="Gene3D" id="3.40.50.1820">
    <property type="entry name" value="alpha/beta hydrolase"/>
    <property type="match status" value="1"/>
</dbReference>
<keyword evidence="2" id="KW-1185">Reference proteome</keyword>
<dbReference type="RefSeq" id="WP_091321519.1">
    <property type="nucleotide sequence ID" value="NZ_FOSW01000002.1"/>
</dbReference>
<dbReference type="AlphaFoldDB" id="A0A1I4AK93"/>
<dbReference type="OrthoDB" id="345573at2"/>
<accession>A0A1I4AK93</accession>
<dbReference type="Proteomes" id="UP000199152">
    <property type="component" value="Unassembled WGS sequence"/>
</dbReference>
<organism evidence="1 2">
    <name type="scientific">Geodermatophilus ruber</name>
    <dbReference type="NCBI Taxonomy" id="504800"/>
    <lineage>
        <taxon>Bacteria</taxon>
        <taxon>Bacillati</taxon>
        <taxon>Actinomycetota</taxon>
        <taxon>Actinomycetes</taxon>
        <taxon>Geodermatophilales</taxon>
        <taxon>Geodermatophilaceae</taxon>
        <taxon>Geodermatophilus</taxon>
    </lineage>
</organism>